<protein>
    <submittedName>
        <fullName evidence="2">Uncharacterized protein</fullName>
    </submittedName>
</protein>
<sequence length="178" mass="20566">MNQRSDRTSNNDLDWKIYCLLLAAVMLILLSLLAPFLLTRSAASDGFDFSKTGPIGDTISGLMNPFIAMSGVIVTGLAFYIQYKANKQQREFFEKEQKSNKILLQDQIYNQNRQNQIQQFESQFYEMLKLHRENITEMKINGYDFEEVDNGLKRREKDTEGRKLFVVMEGVSQTVSIV</sequence>
<keyword evidence="1" id="KW-0472">Membrane</keyword>
<evidence type="ECO:0000256" key="1">
    <source>
        <dbReference type="SAM" id="Phobius"/>
    </source>
</evidence>
<reference evidence="2" key="1">
    <citation type="journal article" date="2014" name="Int. J. Syst. Evol. Microbiol.">
        <title>Complete genome sequence of Corynebacterium casei LMG S-19264T (=DSM 44701T), isolated from a smear-ripened cheese.</title>
        <authorList>
            <consortium name="US DOE Joint Genome Institute (JGI-PGF)"/>
            <person name="Walter F."/>
            <person name="Albersmeier A."/>
            <person name="Kalinowski J."/>
            <person name="Ruckert C."/>
        </authorList>
    </citation>
    <scope>NUCLEOTIDE SEQUENCE</scope>
    <source>
        <strain evidence="2">CGMCC 1.15343</strain>
    </source>
</reference>
<comment type="caution">
    <text evidence="2">The sequence shown here is derived from an EMBL/GenBank/DDBJ whole genome shotgun (WGS) entry which is preliminary data.</text>
</comment>
<proteinExistence type="predicted"/>
<keyword evidence="1" id="KW-1133">Transmembrane helix</keyword>
<reference evidence="2" key="2">
    <citation type="submission" date="2020-09" db="EMBL/GenBank/DDBJ databases">
        <authorList>
            <person name="Sun Q."/>
            <person name="Zhou Y."/>
        </authorList>
    </citation>
    <scope>NUCLEOTIDE SEQUENCE</scope>
    <source>
        <strain evidence="2">CGMCC 1.15343</strain>
    </source>
</reference>
<feature type="transmembrane region" description="Helical" evidence="1">
    <location>
        <begin position="20"/>
        <end position="38"/>
    </location>
</feature>
<evidence type="ECO:0000313" key="3">
    <source>
        <dbReference type="Proteomes" id="UP000651668"/>
    </source>
</evidence>
<keyword evidence="1" id="KW-0812">Transmembrane</keyword>
<name>A0A916XDU1_9SPHI</name>
<feature type="transmembrane region" description="Helical" evidence="1">
    <location>
        <begin position="58"/>
        <end position="81"/>
    </location>
</feature>
<evidence type="ECO:0000313" key="2">
    <source>
        <dbReference type="EMBL" id="GGC63242.1"/>
    </source>
</evidence>
<dbReference type="EMBL" id="BMIL01000004">
    <property type="protein sequence ID" value="GGC63242.1"/>
    <property type="molecule type" value="Genomic_DNA"/>
</dbReference>
<accession>A0A916XDU1</accession>
<dbReference type="Proteomes" id="UP000651668">
    <property type="component" value="Unassembled WGS sequence"/>
</dbReference>
<keyword evidence="3" id="KW-1185">Reference proteome</keyword>
<dbReference type="AlphaFoldDB" id="A0A916XDU1"/>
<organism evidence="2 3">
    <name type="scientific">Pedobacter quisquiliarum</name>
    <dbReference type="NCBI Taxonomy" id="1834438"/>
    <lineage>
        <taxon>Bacteria</taxon>
        <taxon>Pseudomonadati</taxon>
        <taxon>Bacteroidota</taxon>
        <taxon>Sphingobacteriia</taxon>
        <taxon>Sphingobacteriales</taxon>
        <taxon>Sphingobacteriaceae</taxon>
        <taxon>Pedobacter</taxon>
    </lineage>
</organism>
<gene>
    <name evidence="2" type="ORF">GCM10011387_16080</name>
</gene>